<reference evidence="1" key="2">
    <citation type="journal article" date="2007" name="Science">
        <title>Genome sequence of Aedes aegypti, a major arbovirus vector.</title>
        <authorList>
            <person name="Nene V."/>
            <person name="Wortman J.R."/>
            <person name="Lawson D."/>
            <person name="Haas B."/>
            <person name="Kodira C."/>
            <person name="Tu Z.J."/>
            <person name="Loftus B."/>
            <person name="Xi Z."/>
            <person name="Megy K."/>
            <person name="Grabherr M."/>
            <person name="Ren Q."/>
            <person name="Zdobnov E.M."/>
            <person name="Lobo N.F."/>
            <person name="Campbell K.S."/>
            <person name="Brown S.E."/>
            <person name="Bonaldo M.F."/>
            <person name="Zhu J."/>
            <person name="Sinkins S.P."/>
            <person name="Hogenkamp D.G."/>
            <person name="Amedeo P."/>
            <person name="Arensburger P."/>
            <person name="Atkinson P.W."/>
            <person name="Bidwell S."/>
            <person name="Biedler J."/>
            <person name="Birney E."/>
            <person name="Bruggner R.V."/>
            <person name="Costas J."/>
            <person name="Coy M.R."/>
            <person name="Crabtree J."/>
            <person name="Crawford M."/>
            <person name="Debruyn B."/>
            <person name="Decaprio D."/>
            <person name="Eiglmeier K."/>
            <person name="Eisenstadt E."/>
            <person name="El-Dorry H."/>
            <person name="Gelbart W.M."/>
            <person name="Gomes S.L."/>
            <person name="Hammond M."/>
            <person name="Hannick L.I."/>
            <person name="Hogan J.R."/>
            <person name="Holmes M.H."/>
            <person name="Jaffe D."/>
            <person name="Johnston J.S."/>
            <person name="Kennedy R.C."/>
            <person name="Koo H."/>
            <person name="Kravitz S."/>
            <person name="Kriventseva E.V."/>
            <person name="Kulp D."/>
            <person name="Labutti K."/>
            <person name="Lee E."/>
            <person name="Li S."/>
            <person name="Lovin D.D."/>
            <person name="Mao C."/>
            <person name="Mauceli E."/>
            <person name="Menck C.F."/>
            <person name="Miller J.R."/>
            <person name="Montgomery P."/>
            <person name="Mori A."/>
            <person name="Nascimento A.L."/>
            <person name="Naveira H.F."/>
            <person name="Nusbaum C."/>
            <person name="O'leary S."/>
            <person name="Orvis J."/>
            <person name="Pertea M."/>
            <person name="Quesneville H."/>
            <person name="Reidenbach K.R."/>
            <person name="Rogers Y.H."/>
            <person name="Roth C.W."/>
            <person name="Schneider J.R."/>
            <person name="Schatz M."/>
            <person name="Shumway M."/>
            <person name="Stanke M."/>
            <person name="Stinson E.O."/>
            <person name="Tubio J.M."/>
            <person name="Vanzee J.P."/>
            <person name="Verjovski-Almeida S."/>
            <person name="Werner D."/>
            <person name="White O."/>
            <person name="Wyder S."/>
            <person name="Zeng Q."/>
            <person name="Zhao Q."/>
            <person name="Zhao Y."/>
            <person name="Hill C.A."/>
            <person name="Raikhel A.S."/>
            <person name="Soares M.B."/>
            <person name="Knudson D.L."/>
            <person name="Lee N.H."/>
            <person name="Galagan J."/>
            <person name="Salzberg S.L."/>
            <person name="Paulsen I.T."/>
            <person name="Dimopoulos G."/>
            <person name="Collins F.H."/>
            <person name="Birren B."/>
            <person name="Fraser-Liggett C.M."/>
            <person name="Severson D.W."/>
        </authorList>
    </citation>
    <scope>NUCLEOTIDE SEQUENCE [LARGE SCALE GENOMIC DNA]</scope>
    <source>
        <strain evidence="1">Liverpool</strain>
    </source>
</reference>
<name>A0A1S4F9R9_AEDAE</name>
<organism evidence="1 2">
    <name type="scientific">Aedes aegypti</name>
    <name type="common">Yellowfever mosquito</name>
    <name type="synonym">Culex aegypti</name>
    <dbReference type="NCBI Taxonomy" id="7159"/>
    <lineage>
        <taxon>Eukaryota</taxon>
        <taxon>Metazoa</taxon>
        <taxon>Ecdysozoa</taxon>
        <taxon>Arthropoda</taxon>
        <taxon>Hexapoda</taxon>
        <taxon>Insecta</taxon>
        <taxon>Pterygota</taxon>
        <taxon>Neoptera</taxon>
        <taxon>Endopterygota</taxon>
        <taxon>Diptera</taxon>
        <taxon>Nematocera</taxon>
        <taxon>Culicoidea</taxon>
        <taxon>Culicidae</taxon>
        <taxon>Culicinae</taxon>
        <taxon>Aedini</taxon>
        <taxon>Aedes</taxon>
        <taxon>Stegomyia</taxon>
    </lineage>
</organism>
<reference evidence="1" key="1">
    <citation type="submission" date="2005-10" db="EMBL/GenBank/DDBJ databases">
        <authorList>
            <person name="Loftus B.J."/>
            <person name="Nene V.M."/>
            <person name="Hannick L.I."/>
            <person name="Bidwell S."/>
            <person name="Haas B."/>
            <person name="Amedeo P."/>
            <person name="Orvis J."/>
            <person name="Wortman J.R."/>
            <person name="White O.R."/>
            <person name="Salzberg S."/>
            <person name="Shumway M."/>
            <person name="Koo H."/>
            <person name="Zhao Y."/>
            <person name="Holmes M."/>
            <person name="Miller J."/>
            <person name="Schatz M."/>
            <person name="Pop M."/>
            <person name="Pai G."/>
            <person name="Utterback T."/>
            <person name="Rogers Y.-H."/>
            <person name="Kravitz S."/>
            <person name="Fraser C.M."/>
        </authorList>
    </citation>
    <scope>NUCLEOTIDE SEQUENCE</scope>
    <source>
        <strain evidence="1">Liverpool</strain>
    </source>
</reference>
<dbReference type="InterPro" id="IPR009622">
    <property type="entry name" value="NDUFAF4"/>
</dbReference>
<dbReference type="Pfam" id="PF06784">
    <property type="entry name" value="UPF0240"/>
    <property type="match status" value="1"/>
</dbReference>
<dbReference type="HOGENOM" id="CLU_054693_1_0_1"/>
<gene>
    <name evidence="1" type="ORF">AaeL_AAEL005171</name>
</gene>
<evidence type="ECO:0000313" key="2">
    <source>
        <dbReference type="Proteomes" id="UP000682892"/>
    </source>
</evidence>
<dbReference type="PANTHER" id="PTHR13338">
    <property type="entry name" value="UPF0240 PROTEIN"/>
    <property type="match status" value="1"/>
</dbReference>
<dbReference type="EMBL" id="CH477330">
    <property type="protein sequence ID" value="EAT43384.1"/>
    <property type="molecule type" value="Genomic_DNA"/>
</dbReference>
<dbReference type="GO" id="GO:0005739">
    <property type="term" value="C:mitochondrion"/>
    <property type="evidence" value="ECO:0007669"/>
    <property type="project" value="TreeGrafter"/>
</dbReference>
<dbReference type="GO" id="GO:0032981">
    <property type="term" value="P:mitochondrial respiratory chain complex I assembly"/>
    <property type="evidence" value="ECO:0007669"/>
    <property type="project" value="InterPro"/>
</dbReference>
<proteinExistence type="predicted"/>
<evidence type="ECO:0000313" key="1">
    <source>
        <dbReference type="EMBL" id="EAT43384.1"/>
    </source>
</evidence>
<sequence>MGKVLSIAARQVNRFNVESRAEKVISQSKPKPAPKFQSNLKDLQRVLDENPDLLQELNKKHAPLDDNLKRVFVTSTDVIPEPTHKDPSKPLPLNRNAIDEFEYGHLEPQSVPKGHCTLRQAIEFISKHHTEPQIWTSSKIATEYAMKEALVSNILQHFKTFELHIPDKTAEKRKLLLKSDTNKTLE</sequence>
<protein>
    <submittedName>
        <fullName evidence="1">AAEL005171-PA</fullName>
    </submittedName>
</protein>
<accession>A0A1S4F9R9</accession>
<dbReference type="PANTHER" id="PTHR13338:SF4">
    <property type="entry name" value="NADH DEHYDROGENASE [UBIQUINONE] 1 ALPHA SUBCOMPLEX ASSEMBLY FACTOR 4"/>
    <property type="match status" value="1"/>
</dbReference>
<dbReference type="OrthoDB" id="2434756at2759"/>
<dbReference type="Proteomes" id="UP000682892">
    <property type="component" value="Unassembled WGS sequence"/>
</dbReference>
<dbReference type="AlphaFoldDB" id="A0A1S4F9R9"/>
<dbReference type="KEGG" id="aag:5566140"/>
<reference evidence="1" key="3">
    <citation type="submission" date="2012-09" db="EMBL/GenBank/DDBJ databases">
        <authorList>
            <consortium name="VectorBase"/>
        </authorList>
    </citation>
    <scope>NUCLEOTIDE SEQUENCE</scope>
    <source>
        <strain evidence="1">Liverpool</strain>
    </source>
</reference>
<dbReference type="OMA" id="IPDQKYK"/>